<keyword evidence="3" id="KW-1185">Reference proteome</keyword>
<dbReference type="InterPro" id="IPR011871">
    <property type="entry name" value="Fib_succ_major"/>
</dbReference>
<gene>
    <name evidence="2" type="ORF">BTO16_12275</name>
</gene>
<proteinExistence type="predicted"/>
<comment type="caution">
    <text evidence="2">The sequence shown here is derived from an EMBL/GenBank/DDBJ whole genome shotgun (WGS) entry which is preliminary data.</text>
</comment>
<dbReference type="OrthoDB" id="9805760at2"/>
<evidence type="ECO:0000313" key="2">
    <source>
        <dbReference type="EMBL" id="PQJ76657.1"/>
    </source>
</evidence>
<dbReference type="AlphaFoldDB" id="A0A2S7WGD5"/>
<protein>
    <recommendedName>
        <fullName evidence="1">Fibrobacter succinogenes major paralogous domain-containing protein</fullName>
    </recommendedName>
</protein>
<feature type="domain" description="Fibrobacter succinogenes major paralogous" evidence="1">
    <location>
        <begin position="82"/>
        <end position="223"/>
    </location>
</feature>
<dbReference type="Proteomes" id="UP000239068">
    <property type="component" value="Unassembled WGS sequence"/>
</dbReference>
<dbReference type="NCBIfam" id="TIGR02145">
    <property type="entry name" value="Fib_succ_major"/>
    <property type="match status" value="1"/>
</dbReference>
<accession>A0A2S7WGD5</accession>
<organism evidence="2 3">
    <name type="scientific">Polaribacter glomeratus</name>
    <dbReference type="NCBI Taxonomy" id="102"/>
    <lineage>
        <taxon>Bacteria</taxon>
        <taxon>Pseudomonadati</taxon>
        <taxon>Bacteroidota</taxon>
        <taxon>Flavobacteriia</taxon>
        <taxon>Flavobacteriales</taxon>
        <taxon>Flavobacteriaceae</taxon>
    </lineage>
</organism>
<sequence>MKNNLKILTFLILIFLGGCKEDDELNDSVNTNSYESFNCIDGDCMNVGSNGIYSSLSDCQGACGSVLSTITDTRDGQTYETVTIGSQIWFAENLRYSDNIPHVIGDQGWNVDYDTQQPAWSYHNDNPANNAIYGKLYNGYAVETGSLCPPGWHIPTEDEWTVLIDYLGGESIAGGKMKTTTGWDSPNMDATNSSGFSGLPGGARVTNGSSNGIGINGTWWSST</sequence>
<evidence type="ECO:0000259" key="1">
    <source>
        <dbReference type="Pfam" id="PF09603"/>
    </source>
</evidence>
<dbReference type="EMBL" id="MSCM01000002">
    <property type="protein sequence ID" value="PQJ76657.1"/>
    <property type="molecule type" value="Genomic_DNA"/>
</dbReference>
<evidence type="ECO:0000313" key="3">
    <source>
        <dbReference type="Proteomes" id="UP000239068"/>
    </source>
</evidence>
<dbReference type="Pfam" id="PF09603">
    <property type="entry name" value="Fib_succ_major"/>
    <property type="match status" value="1"/>
</dbReference>
<name>A0A2S7WGD5_9FLAO</name>
<dbReference type="PROSITE" id="PS51257">
    <property type="entry name" value="PROKAR_LIPOPROTEIN"/>
    <property type="match status" value="1"/>
</dbReference>
<reference evidence="2 3" key="1">
    <citation type="submission" date="2016-12" db="EMBL/GenBank/DDBJ databases">
        <title>Trade-off between light-utilization and light-protection in marine flavobacteria.</title>
        <authorList>
            <person name="Kumagai Y."/>
            <person name="Yoshizawa S."/>
            <person name="Kogure K."/>
            <person name="Iwasaki W."/>
        </authorList>
    </citation>
    <scope>NUCLEOTIDE SEQUENCE [LARGE SCALE GENOMIC DNA]</scope>
    <source>
        <strain evidence="2 3">ATCC 43844</strain>
    </source>
</reference>